<evidence type="ECO:0000313" key="3">
    <source>
        <dbReference type="EMBL" id="NKY31936.1"/>
    </source>
</evidence>
<dbReference type="Proteomes" id="UP000565715">
    <property type="component" value="Unassembled WGS sequence"/>
</dbReference>
<keyword evidence="2" id="KW-0812">Transmembrane</keyword>
<dbReference type="AlphaFoldDB" id="A0A846XB97"/>
<feature type="transmembrane region" description="Helical" evidence="2">
    <location>
        <begin position="64"/>
        <end position="87"/>
    </location>
</feature>
<organism evidence="3 4">
    <name type="scientific">Nocardia speluncae</name>
    <dbReference type="NCBI Taxonomy" id="419477"/>
    <lineage>
        <taxon>Bacteria</taxon>
        <taxon>Bacillati</taxon>
        <taxon>Actinomycetota</taxon>
        <taxon>Actinomycetes</taxon>
        <taxon>Mycobacteriales</taxon>
        <taxon>Nocardiaceae</taxon>
        <taxon>Nocardia</taxon>
    </lineage>
</organism>
<proteinExistence type="predicted"/>
<accession>A0A846XB97</accession>
<protein>
    <submittedName>
        <fullName evidence="3">Uncharacterized protein</fullName>
    </submittedName>
</protein>
<evidence type="ECO:0000256" key="1">
    <source>
        <dbReference type="SAM" id="MobiDB-lite"/>
    </source>
</evidence>
<dbReference type="RefSeq" id="WP_068035590.1">
    <property type="nucleotide sequence ID" value="NZ_JAAXOO010000001.1"/>
</dbReference>
<feature type="region of interest" description="Disordered" evidence="1">
    <location>
        <begin position="32"/>
        <end position="56"/>
    </location>
</feature>
<keyword evidence="4" id="KW-1185">Reference proteome</keyword>
<sequence>MTGLPHGSGDQPETGETNCLEWQQHRPADAAHFGYRQGGPAHQHLQQPLPPAYPQQTGRGTSGLIVAGAVGAAVLVLVIGVVAGVLLGGRKGDSAPIASPEPAIYSMEAVTDACDLVDPTPLTRWASTPRPDPVHEQITASGKSGNLQCSVFYDNSTGDEFPMNTAMMRVWADVTEGSAARKYDHCRRTAAELADQGSEVTSGEFTGIGTRGYWQFEADNFGGIVDAEYGVCVLDGGAAVQVQIGLSREKESPAVGRDELDSVARSQARKVLDGLRQN</sequence>
<keyword evidence="2" id="KW-0472">Membrane</keyword>
<reference evidence="3 4" key="1">
    <citation type="submission" date="2020-04" db="EMBL/GenBank/DDBJ databases">
        <title>MicrobeNet Type strains.</title>
        <authorList>
            <person name="Nicholson A.C."/>
        </authorList>
    </citation>
    <scope>NUCLEOTIDE SEQUENCE [LARGE SCALE GENOMIC DNA]</scope>
    <source>
        <strain evidence="3 4">DSM 45078</strain>
    </source>
</reference>
<gene>
    <name evidence="3" type="ORF">HGA13_02440</name>
</gene>
<name>A0A846XB97_9NOCA</name>
<comment type="caution">
    <text evidence="3">The sequence shown here is derived from an EMBL/GenBank/DDBJ whole genome shotgun (WGS) entry which is preliminary data.</text>
</comment>
<evidence type="ECO:0000256" key="2">
    <source>
        <dbReference type="SAM" id="Phobius"/>
    </source>
</evidence>
<evidence type="ECO:0000313" key="4">
    <source>
        <dbReference type="Proteomes" id="UP000565715"/>
    </source>
</evidence>
<keyword evidence="2" id="KW-1133">Transmembrane helix</keyword>
<dbReference type="EMBL" id="JAAXOO010000001">
    <property type="protein sequence ID" value="NKY31936.1"/>
    <property type="molecule type" value="Genomic_DNA"/>
</dbReference>